<dbReference type="NCBIfam" id="TIGR02432">
    <property type="entry name" value="lysidine_TilS_N"/>
    <property type="match status" value="1"/>
</dbReference>
<proteinExistence type="inferred from homology"/>
<keyword evidence="2 6" id="KW-0819">tRNA processing</keyword>
<comment type="caution">
    <text evidence="8">The sequence shown here is derived from an EMBL/GenBank/DDBJ whole genome shotgun (WGS) entry which is preliminary data.</text>
</comment>
<dbReference type="EC" id="6.3.4.19" evidence="6"/>
<comment type="subcellular location">
    <subcellularLocation>
        <location evidence="6">Cytoplasm</location>
    </subcellularLocation>
</comment>
<reference evidence="8" key="2">
    <citation type="submission" date="2021-01" db="EMBL/GenBank/DDBJ databases">
        <authorList>
            <person name="Mieszkin S."/>
            <person name="Pouder E."/>
            <person name="Alain K."/>
        </authorList>
    </citation>
    <scope>NUCLEOTIDE SEQUENCE</scope>
    <source>
        <strain evidence="8">HW T2.11</strain>
    </source>
</reference>
<dbReference type="Pfam" id="PF01171">
    <property type="entry name" value="ATP_bind_3"/>
    <property type="match status" value="1"/>
</dbReference>
<accession>A0A964DZJ3</accession>
<dbReference type="HAMAP" id="MF_01161">
    <property type="entry name" value="tRNA_Ile_lys_synt"/>
    <property type="match status" value="1"/>
</dbReference>
<keyword evidence="1 6" id="KW-0436">Ligase</keyword>
<dbReference type="PANTHER" id="PTHR43033:SF1">
    <property type="entry name" value="TRNA(ILE)-LYSIDINE SYNTHASE-RELATED"/>
    <property type="match status" value="1"/>
</dbReference>
<comment type="domain">
    <text evidence="6">The N-terminal region contains the highly conserved SGGXDS motif, predicted to be a P-loop motif involved in ATP binding.</text>
</comment>
<dbReference type="PANTHER" id="PTHR43033">
    <property type="entry name" value="TRNA(ILE)-LYSIDINE SYNTHASE-RELATED"/>
    <property type="match status" value="1"/>
</dbReference>
<sequence>MLTQAAPDRLTPQPVSAAEFSSLLGRLGPFGRRPCLGLAVSGGADSLALAMLAQEWAQAEGGQTQAFIVDHGLRSEARTEAEGAATTLQSLGISARILPLCDLAPGPGISDRARAARYHALAEACRAAGIIHLLLGHHAADQAETLLMRALRGSGDAGLAGMAAVTETDGLRLVRPLLTMPSGRLRATLRAAGLPWAEDPTNADPHYMRARLRGLRADAAGTGPATRALTDAATDYGHRRALADRVAATFLARHAAIRPEGFLRIASDGPWPAEALSGATRMVTGAAYPPDLAVISRIAADPAGQIGRGLVFGGARLVPAGRLGAGFVLCREEVAMAAPVPASPGNLWDGRFRLPRDESGWPQTQIAALGDDATRFRRVSDLPAAVLRTLGCFRDAATGRLLSVPALSWAAEGETSGRRLIFSPAVAAAGAPFGVVDG</sequence>
<dbReference type="InterPro" id="IPR014729">
    <property type="entry name" value="Rossmann-like_a/b/a_fold"/>
</dbReference>
<keyword evidence="4 6" id="KW-0067">ATP-binding</keyword>
<evidence type="ECO:0000256" key="3">
    <source>
        <dbReference type="ARBA" id="ARBA00022741"/>
    </source>
</evidence>
<dbReference type="EMBL" id="JAESVB010000006">
    <property type="protein sequence ID" value="MCB8876346.1"/>
    <property type="molecule type" value="Genomic_DNA"/>
</dbReference>
<protein>
    <recommendedName>
        <fullName evidence="6">tRNA(Ile)-lysidine synthase</fullName>
        <ecNumber evidence="6">6.3.4.19</ecNumber>
    </recommendedName>
    <alternativeName>
        <fullName evidence="6">tRNA(Ile)-2-lysyl-cytidine synthase</fullName>
    </alternativeName>
    <alternativeName>
        <fullName evidence="6">tRNA(Ile)-lysidine synthetase</fullName>
    </alternativeName>
</protein>
<keyword evidence="3 6" id="KW-0547">Nucleotide-binding</keyword>
<organism evidence="8 9">
    <name type="scientific">Acidisoma silvae</name>
    <dbReference type="NCBI Taxonomy" id="2802396"/>
    <lineage>
        <taxon>Bacteria</taxon>
        <taxon>Pseudomonadati</taxon>
        <taxon>Pseudomonadota</taxon>
        <taxon>Alphaproteobacteria</taxon>
        <taxon>Acetobacterales</taxon>
        <taxon>Acidocellaceae</taxon>
        <taxon>Acidisoma</taxon>
    </lineage>
</organism>
<dbReference type="SUPFAM" id="SSF52402">
    <property type="entry name" value="Adenine nucleotide alpha hydrolases-like"/>
    <property type="match status" value="1"/>
</dbReference>
<evidence type="ECO:0000256" key="4">
    <source>
        <dbReference type="ARBA" id="ARBA00022840"/>
    </source>
</evidence>
<reference evidence="8" key="1">
    <citation type="journal article" date="2021" name="Microorganisms">
        <title>Acidisoma silvae sp. nov. and Acidisomacellulosilytica sp. nov., Two Acidophilic Bacteria Isolated from Decaying Wood, Hydrolyzing Cellulose and Producing Poly-3-hydroxybutyrate.</title>
        <authorList>
            <person name="Mieszkin S."/>
            <person name="Pouder E."/>
            <person name="Uroz S."/>
            <person name="Simon-Colin C."/>
            <person name="Alain K."/>
        </authorList>
    </citation>
    <scope>NUCLEOTIDE SEQUENCE</scope>
    <source>
        <strain evidence="8">HW T2.11</strain>
    </source>
</reference>
<dbReference type="GO" id="GO:0005524">
    <property type="term" value="F:ATP binding"/>
    <property type="evidence" value="ECO:0007669"/>
    <property type="project" value="UniProtKB-UniRule"/>
</dbReference>
<dbReference type="CDD" id="cd01992">
    <property type="entry name" value="TilS_N"/>
    <property type="match status" value="1"/>
</dbReference>
<dbReference type="RefSeq" id="WP_227322006.1">
    <property type="nucleotide sequence ID" value="NZ_JAESVB010000006.1"/>
</dbReference>
<name>A0A964DZJ3_9PROT</name>
<dbReference type="GO" id="GO:0032267">
    <property type="term" value="F:tRNA(Ile)-lysidine synthase activity"/>
    <property type="evidence" value="ECO:0007669"/>
    <property type="project" value="UniProtKB-EC"/>
</dbReference>
<keyword evidence="9" id="KW-1185">Reference proteome</keyword>
<dbReference type="AlphaFoldDB" id="A0A964DZJ3"/>
<feature type="domain" description="tRNA(Ile)-lysidine/2-thiocytidine synthase N-terminal" evidence="7">
    <location>
        <begin position="37"/>
        <end position="213"/>
    </location>
</feature>
<evidence type="ECO:0000313" key="8">
    <source>
        <dbReference type="EMBL" id="MCB8876346.1"/>
    </source>
</evidence>
<dbReference type="Gene3D" id="3.40.50.620">
    <property type="entry name" value="HUPs"/>
    <property type="match status" value="1"/>
</dbReference>
<comment type="catalytic activity">
    <reaction evidence="5 6">
        <text>cytidine(34) in tRNA(Ile2) + L-lysine + ATP = lysidine(34) in tRNA(Ile2) + AMP + diphosphate + H(+)</text>
        <dbReference type="Rhea" id="RHEA:43744"/>
        <dbReference type="Rhea" id="RHEA-COMP:10625"/>
        <dbReference type="Rhea" id="RHEA-COMP:10670"/>
        <dbReference type="ChEBI" id="CHEBI:15378"/>
        <dbReference type="ChEBI" id="CHEBI:30616"/>
        <dbReference type="ChEBI" id="CHEBI:32551"/>
        <dbReference type="ChEBI" id="CHEBI:33019"/>
        <dbReference type="ChEBI" id="CHEBI:82748"/>
        <dbReference type="ChEBI" id="CHEBI:83665"/>
        <dbReference type="ChEBI" id="CHEBI:456215"/>
        <dbReference type="EC" id="6.3.4.19"/>
    </reaction>
</comment>
<dbReference type="InterPro" id="IPR011063">
    <property type="entry name" value="TilS/TtcA_N"/>
</dbReference>
<feature type="binding site" evidence="6">
    <location>
        <begin position="41"/>
        <end position="46"/>
    </location>
    <ligand>
        <name>ATP</name>
        <dbReference type="ChEBI" id="CHEBI:30616"/>
    </ligand>
</feature>
<evidence type="ECO:0000259" key="7">
    <source>
        <dbReference type="Pfam" id="PF01171"/>
    </source>
</evidence>
<evidence type="ECO:0000256" key="2">
    <source>
        <dbReference type="ARBA" id="ARBA00022694"/>
    </source>
</evidence>
<gene>
    <name evidence="6 8" type="primary">tilS</name>
    <name evidence="8" type="ORF">ASILVAE211_14225</name>
</gene>
<evidence type="ECO:0000313" key="9">
    <source>
        <dbReference type="Proteomes" id="UP000708298"/>
    </source>
</evidence>
<dbReference type="InterPro" id="IPR012094">
    <property type="entry name" value="tRNA_Ile_lys_synt"/>
</dbReference>
<evidence type="ECO:0000256" key="5">
    <source>
        <dbReference type="ARBA" id="ARBA00048539"/>
    </source>
</evidence>
<dbReference type="Proteomes" id="UP000708298">
    <property type="component" value="Unassembled WGS sequence"/>
</dbReference>
<dbReference type="GO" id="GO:0005737">
    <property type="term" value="C:cytoplasm"/>
    <property type="evidence" value="ECO:0007669"/>
    <property type="project" value="UniProtKB-SubCell"/>
</dbReference>
<comment type="function">
    <text evidence="6">Ligates lysine onto the cytidine present at position 34 of the AUA codon-specific tRNA(Ile) that contains the anticodon CAU, in an ATP-dependent manner. Cytidine is converted to lysidine, thus changing the amino acid specificity of the tRNA from methionine to isoleucine.</text>
</comment>
<keyword evidence="6" id="KW-0963">Cytoplasm</keyword>
<comment type="similarity">
    <text evidence="6">Belongs to the tRNA(Ile)-lysidine synthase family.</text>
</comment>
<evidence type="ECO:0000256" key="1">
    <source>
        <dbReference type="ARBA" id="ARBA00022598"/>
    </source>
</evidence>
<dbReference type="GO" id="GO:0006400">
    <property type="term" value="P:tRNA modification"/>
    <property type="evidence" value="ECO:0007669"/>
    <property type="project" value="UniProtKB-UniRule"/>
</dbReference>
<evidence type="ECO:0000256" key="6">
    <source>
        <dbReference type="HAMAP-Rule" id="MF_01161"/>
    </source>
</evidence>
<dbReference type="InterPro" id="IPR012795">
    <property type="entry name" value="tRNA_Ile_lys_synt_N"/>
</dbReference>